<dbReference type="PANTHER" id="PTHR10513">
    <property type="entry name" value="DEOXYNUCLEOSIDE KINASE"/>
    <property type="match status" value="1"/>
</dbReference>
<gene>
    <name evidence="2" type="ORF">DFA_06623</name>
</gene>
<dbReference type="PANTHER" id="PTHR10513:SF15">
    <property type="entry name" value="NADH DEHYDROGENASE [UBIQUINONE] 1 ALPHA SUBCOMPLEX SUBUNIT 10, MITOCHONDRIAL"/>
    <property type="match status" value="1"/>
</dbReference>
<dbReference type="KEGG" id="dfa:DFA_06623"/>
<reference evidence="3" key="1">
    <citation type="journal article" date="2011" name="Genome Res.">
        <title>Phylogeny-wide analysis of social amoeba genomes highlights ancient origins for complex intercellular communication.</title>
        <authorList>
            <person name="Heidel A.J."/>
            <person name="Lawal H.M."/>
            <person name="Felder M."/>
            <person name="Schilde C."/>
            <person name="Helps N.R."/>
            <person name="Tunggal B."/>
            <person name="Rivero F."/>
            <person name="John U."/>
            <person name="Schleicher M."/>
            <person name="Eichinger L."/>
            <person name="Platzer M."/>
            <person name="Noegel A.A."/>
            <person name="Schaap P."/>
            <person name="Gloeckner G."/>
        </authorList>
    </citation>
    <scope>NUCLEOTIDE SEQUENCE [LARGE SCALE GENOMIC DNA]</scope>
    <source>
        <strain evidence="3">SH3</strain>
    </source>
</reference>
<keyword evidence="2" id="KW-0418">Kinase</keyword>
<dbReference type="GO" id="GO:0004138">
    <property type="term" value="F:deoxyguanosine kinase activity"/>
    <property type="evidence" value="ECO:0007669"/>
    <property type="project" value="EnsemblProtists"/>
</dbReference>
<organism evidence="2 3">
    <name type="scientific">Cavenderia fasciculata</name>
    <name type="common">Slime mold</name>
    <name type="synonym">Dictyostelium fasciculatum</name>
    <dbReference type="NCBI Taxonomy" id="261658"/>
    <lineage>
        <taxon>Eukaryota</taxon>
        <taxon>Amoebozoa</taxon>
        <taxon>Evosea</taxon>
        <taxon>Eumycetozoa</taxon>
        <taxon>Dictyostelia</taxon>
        <taxon>Acytosteliales</taxon>
        <taxon>Cavenderiaceae</taxon>
        <taxon>Cavenderia</taxon>
    </lineage>
</organism>
<evidence type="ECO:0000313" key="2">
    <source>
        <dbReference type="EMBL" id="EGG17957.1"/>
    </source>
</evidence>
<keyword evidence="2" id="KW-0808">Transferase</keyword>
<proteinExistence type="predicted"/>
<sequence length="305" mass="35049">MSQQHKDDDYDGTKGLEMANIIILEGNISAGKTYLCNKLGELLNYKVFLEPTTTNPFLEQFYKEPSKYALEMQLWLLNQRYHTYKAALTYCSNNIGNNNNTSNNNIDIDNIDIDNIEIDNIDKQEQSNQKASAGVILDRSVFSDWVFAENCRREGLISSEGFSKYSDKRKQLISTIEIPHTTIYLSVEPSECQRRIQSLRKRECEQSIPLSYLEGLDSCYQVFLDEMKQRGSKVLVVDWNRFGDASDLIKQLGISSDNGKLKYKSIKNINGDGDDDDFQDRNKSELDFLKLENHRSTISITNNQQ</sequence>
<name>F4Q1T7_CACFS</name>
<dbReference type="GO" id="GO:0005739">
    <property type="term" value="C:mitochondrion"/>
    <property type="evidence" value="ECO:0007669"/>
    <property type="project" value="GOC"/>
</dbReference>
<dbReference type="CDD" id="cd01673">
    <property type="entry name" value="dNK"/>
    <property type="match status" value="1"/>
</dbReference>
<protein>
    <submittedName>
        <fullName evidence="2">Deoxyguanosine kinase</fullName>
    </submittedName>
</protein>
<dbReference type="InterPro" id="IPR031314">
    <property type="entry name" value="DNK_dom"/>
</dbReference>
<accession>F4Q1T7</accession>
<keyword evidence="3" id="KW-1185">Reference proteome</keyword>
<dbReference type="InterPro" id="IPR050566">
    <property type="entry name" value="Deoxyribonucleoside_kinase"/>
</dbReference>
<dbReference type="OrthoDB" id="17400at2759"/>
<dbReference type="STRING" id="1054147.F4Q1T7"/>
<dbReference type="EMBL" id="GL883020">
    <property type="protein sequence ID" value="EGG17957.1"/>
    <property type="molecule type" value="Genomic_DNA"/>
</dbReference>
<dbReference type="AlphaFoldDB" id="F4Q1T7"/>
<dbReference type="GO" id="GO:0006180">
    <property type="term" value="P:deoxyguanosine salvage"/>
    <property type="evidence" value="ECO:0007669"/>
    <property type="project" value="EnsemblProtists"/>
</dbReference>
<dbReference type="GO" id="GO:0006120">
    <property type="term" value="P:mitochondrial electron transport, NADH to ubiquinone"/>
    <property type="evidence" value="ECO:0007669"/>
    <property type="project" value="TreeGrafter"/>
</dbReference>
<evidence type="ECO:0000313" key="3">
    <source>
        <dbReference type="Proteomes" id="UP000007797"/>
    </source>
</evidence>
<dbReference type="Proteomes" id="UP000007797">
    <property type="component" value="Unassembled WGS sequence"/>
</dbReference>
<dbReference type="SUPFAM" id="SSF52540">
    <property type="entry name" value="P-loop containing nucleoside triphosphate hydrolases"/>
    <property type="match status" value="1"/>
</dbReference>
<dbReference type="RefSeq" id="XP_004356849.1">
    <property type="nucleotide sequence ID" value="XM_004356796.1"/>
</dbReference>
<dbReference type="GeneID" id="14870003"/>
<dbReference type="InterPro" id="IPR027417">
    <property type="entry name" value="P-loop_NTPase"/>
</dbReference>
<feature type="domain" description="Deoxynucleoside kinase" evidence="1">
    <location>
        <begin position="22"/>
        <end position="243"/>
    </location>
</feature>
<dbReference type="Pfam" id="PF01712">
    <property type="entry name" value="dNK"/>
    <property type="match status" value="1"/>
</dbReference>
<dbReference type="Gene3D" id="3.40.50.300">
    <property type="entry name" value="P-loop containing nucleotide triphosphate hydrolases"/>
    <property type="match status" value="1"/>
</dbReference>
<evidence type="ECO:0000259" key="1">
    <source>
        <dbReference type="Pfam" id="PF01712"/>
    </source>
</evidence>